<comment type="caution">
    <text evidence="2">The sequence shown here is derived from an EMBL/GenBank/DDBJ whole genome shotgun (WGS) entry which is preliminary data.</text>
</comment>
<dbReference type="RefSeq" id="WP_377603118.1">
    <property type="nucleotide sequence ID" value="NZ_JBHUME010000007.1"/>
</dbReference>
<reference evidence="3" key="1">
    <citation type="journal article" date="2019" name="Int. J. Syst. Evol. Microbiol.">
        <title>The Global Catalogue of Microorganisms (GCM) 10K type strain sequencing project: providing services to taxonomists for standard genome sequencing and annotation.</title>
        <authorList>
            <consortium name="The Broad Institute Genomics Platform"/>
            <consortium name="The Broad Institute Genome Sequencing Center for Infectious Disease"/>
            <person name="Wu L."/>
            <person name="Ma J."/>
        </authorList>
    </citation>
    <scope>NUCLEOTIDE SEQUENCE [LARGE SCALE GENOMIC DNA]</scope>
    <source>
        <strain evidence="3">KCTC 3950</strain>
    </source>
</reference>
<dbReference type="InterPro" id="IPR019618">
    <property type="entry name" value="Spore_germination_GerPA"/>
</dbReference>
<evidence type="ECO:0000313" key="2">
    <source>
        <dbReference type="EMBL" id="MFD2613153.1"/>
    </source>
</evidence>
<dbReference type="EMBL" id="JBHUME010000007">
    <property type="protein sequence ID" value="MFD2613153.1"/>
    <property type="molecule type" value="Genomic_DNA"/>
</dbReference>
<protein>
    <submittedName>
        <fullName evidence="2">Spore germination protein</fullName>
    </submittedName>
</protein>
<evidence type="ECO:0000256" key="1">
    <source>
        <dbReference type="ARBA" id="ARBA00008103"/>
    </source>
</evidence>
<comment type="similarity">
    <text evidence="1">Belongs to the GerPA/GerPF family.</text>
</comment>
<dbReference type="PANTHER" id="PTHR37808">
    <property type="entry name" value="SPORE GERMINATION PROTEIN-LIKE PROTEIN YDZR-RELATED"/>
    <property type="match status" value="1"/>
</dbReference>
<dbReference type="Pfam" id="PF10676">
    <property type="entry name" value="gerPA"/>
    <property type="match status" value="1"/>
</dbReference>
<gene>
    <name evidence="2" type="ORF">ACFSUF_12030</name>
</gene>
<evidence type="ECO:0000313" key="3">
    <source>
        <dbReference type="Proteomes" id="UP001597541"/>
    </source>
</evidence>
<accession>A0ABW5PF03</accession>
<dbReference type="PANTHER" id="PTHR37808:SF1">
    <property type="entry name" value="SPORE GERMINATION PROTEIN-LIKE PROTEIN YDZR"/>
    <property type="match status" value="1"/>
</dbReference>
<sequence length="76" mass="7932">MPSIIVSPIKFSDVSGNVTFGDVFQISPNSVSKTFSGAGGGNVGDFLQAYSLMSYTITSDPDIADSISKQKPVNVV</sequence>
<name>A0ABW5PF03_9BACL</name>
<proteinExistence type="inferred from homology"/>
<dbReference type="Proteomes" id="UP001597541">
    <property type="component" value="Unassembled WGS sequence"/>
</dbReference>
<organism evidence="2 3">
    <name type="scientific">Paenibacillus gansuensis</name>
    <dbReference type="NCBI Taxonomy" id="306542"/>
    <lineage>
        <taxon>Bacteria</taxon>
        <taxon>Bacillati</taxon>
        <taxon>Bacillota</taxon>
        <taxon>Bacilli</taxon>
        <taxon>Bacillales</taxon>
        <taxon>Paenibacillaceae</taxon>
        <taxon>Paenibacillus</taxon>
    </lineage>
</organism>
<keyword evidence="3" id="KW-1185">Reference proteome</keyword>